<evidence type="ECO:0000256" key="14">
    <source>
        <dbReference type="HAMAP-Rule" id="MF_00109"/>
    </source>
</evidence>
<evidence type="ECO:0000313" key="19">
    <source>
        <dbReference type="Proteomes" id="UP000236173"/>
    </source>
</evidence>
<feature type="binding site" evidence="15">
    <location>
        <begin position="278"/>
        <end position="282"/>
    </location>
    <ligand>
        <name>NAD(+)</name>
        <dbReference type="ChEBI" id="CHEBI:57540"/>
    </ligand>
</feature>
<dbReference type="Proteomes" id="UP000236173">
    <property type="component" value="Unassembled WGS sequence"/>
</dbReference>
<dbReference type="GO" id="GO:0009423">
    <property type="term" value="P:chorismate biosynthetic process"/>
    <property type="evidence" value="ECO:0007669"/>
    <property type="project" value="UniProtKB-UniRule"/>
</dbReference>
<feature type="binding site" evidence="14">
    <location>
        <begin position="13"/>
        <end position="18"/>
    </location>
    <ligand>
        <name>ATP</name>
        <dbReference type="ChEBI" id="CHEBI:30616"/>
    </ligand>
</feature>
<evidence type="ECO:0000256" key="9">
    <source>
        <dbReference type="ARBA" id="ARBA00022833"/>
    </source>
</evidence>
<accession>A0A2H5XFR7</accession>
<evidence type="ECO:0000256" key="10">
    <source>
        <dbReference type="ARBA" id="ARBA00023027"/>
    </source>
</evidence>
<keyword evidence="8 15" id="KW-0547">Nucleotide-binding</keyword>
<evidence type="ECO:0000256" key="3">
    <source>
        <dbReference type="ARBA" id="ARBA00001947"/>
    </source>
</evidence>
<comment type="pathway">
    <text evidence="14">Metabolic intermediate biosynthesis; chorismate biosynthesis; chorismate from D-erythrose 4-phosphate and phosphoenolpyruvate: step 5/7.</text>
</comment>
<feature type="binding site" evidence="15">
    <location>
        <position position="324"/>
    </location>
    <ligand>
        <name>NAD(+)</name>
        <dbReference type="ChEBI" id="CHEBI:57540"/>
    </ligand>
</feature>
<evidence type="ECO:0000259" key="17">
    <source>
        <dbReference type="Pfam" id="PF24621"/>
    </source>
</evidence>
<dbReference type="InterPro" id="IPR050071">
    <property type="entry name" value="Dehydroquinate_synthase"/>
</dbReference>
<comment type="cofactor">
    <cofactor evidence="14">
        <name>Mg(2+)</name>
        <dbReference type="ChEBI" id="CHEBI:18420"/>
    </cofactor>
    <text evidence="14">Binds 1 Mg(2+) ion per subunit.</text>
</comment>
<evidence type="ECO:0000256" key="13">
    <source>
        <dbReference type="ARBA" id="ARBA00023268"/>
    </source>
</evidence>
<keyword evidence="9 15" id="KW-0862">Zinc</keyword>
<dbReference type="Pfam" id="PF01202">
    <property type="entry name" value="SKI"/>
    <property type="match status" value="1"/>
</dbReference>
<feature type="binding site" evidence="15">
    <location>
        <begin position="342"/>
        <end position="345"/>
    </location>
    <ligand>
        <name>NAD(+)</name>
        <dbReference type="ChEBI" id="CHEBI:57540"/>
    </ligand>
</feature>
<comment type="cofactor">
    <cofactor evidence="2 15">
        <name>NAD(+)</name>
        <dbReference type="ChEBI" id="CHEBI:57540"/>
    </cofactor>
</comment>
<dbReference type="InterPro" id="IPR030960">
    <property type="entry name" value="DHQS/DOIS_N"/>
</dbReference>
<dbReference type="UniPathway" id="UPA00053">
    <property type="reaction ID" value="UER00085"/>
</dbReference>
<keyword evidence="13" id="KW-0511">Multifunctional enzyme</keyword>
<feature type="binding site" evidence="15">
    <location>
        <begin position="244"/>
        <end position="249"/>
    </location>
    <ligand>
        <name>NAD(+)</name>
        <dbReference type="ChEBI" id="CHEBI:57540"/>
    </ligand>
</feature>
<feature type="binding site" evidence="14">
    <location>
        <position position="139"/>
    </location>
    <ligand>
        <name>substrate</name>
    </ligand>
</feature>
<dbReference type="GO" id="GO:0008652">
    <property type="term" value="P:amino acid biosynthetic process"/>
    <property type="evidence" value="ECO:0007669"/>
    <property type="project" value="UniProtKB-KW"/>
</dbReference>
<comment type="function">
    <text evidence="14">Catalyzes the specific phosphorylation of the 3-hydroxyl group of shikimic acid using ATP as a cosubstrate.</text>
</comment>
<feature type="binding site" evidence="14">
    <location>
        <position position="59"/>
    </location>
    <ligand>
        <name>substrate</name>
    </ligand>
</feature>
<keyword evidence="7 15" id="KW-0479">Metal-binding</keyword>
<comment type="catalytic activity">
    <reaction evidence="14">
        <text>shikimate + ATP = 3-phosphoshikimate + ADP + H(+)</text>
        <dbReference type="Rhea" id="RHEA:13121"/>
        <dbReference type="ChEBI" id="CHEBI:15378"/>
        <dbReference type="ChEBI" id="CHEBI:30616"/>
        <dbReference type="ChEBI" id="CHEBI:36208"/>
        <dbReference type="ChEBI" id="CHEBI:145989"/>
        <dbReference type="ChEBI" id="CHEBI:456216"/>
        <dbReference type="EC" id="2.7.1.71"/>
    </reaction>
</comment>
<dbReference type="SUPFAM" id="SSF56796">
    <property type="entry name" value="Dehydroquinate synthase-like"/>
    <property type="match status" value="1"/>
</dbReference>
<comment type="similarity">
    <text evidence="15">Belongs to the sugar phosphate cyclases superfamily. Dehydroquinate synthase family.</text>
</comment>
<dbReference type="EC" id="4.2.3.4" evidence="15"/>
<comment type="function">
    <text evidence="15">Catalyzes the conversion of 3-deoxy-D-arabino-heptulosonate 7-phosphate (DAHP) to dehydroquinate (DHQ).</text>
</comment>
<evidence type="ECO:0000313" key="18">
    <source>
        <dbReference type="EMBL" id="GBD00016.1"/>
    </source>
</evidence>
<protein>
    <recommendedName>
        <fullName evidence="14 15">Multifunctional fusion protein</fullName>
    </recommendedName>
    <domain>
        <recommendedName>
            <fullName evidence="14">Shikimate kinase</fullName>
            <shortName evidence="14">SK</shortName>
            <ecNumber evidence="14">2.7.1.71</ecNumber>
        </recommendedName>
    </domain>
    <domain>
        <recommendedName>
            <fullName evidence="15">3-dehydroquinate synthase</fullName>
            <shortName evidence="15">DHQS</shortName>
            <ecNumber evidence="15">4.2.3.4</ecNumber>
        </recommendedName>
    </domain>
</protein>
<keyword evidence="14" id="KW-0067">ATP-binding</keyword>
<evidence type="ECO:0000256" key="11">
    <source>
        <dbReference type="ARBA" id="ARBA00023141"/>
    </source>
</evidence>
<dbReference type="NCBIfam" id="TIGR01357">
    <property type="entry name" value="aroB"/>
    <property type="match status" value="1"/>
</dbReference>
<feature type="domain" description="3-dehydroquinate synthase C-terminal" evidence="17">
    <location>
        <begin position="354"/>
        <end position="502"/>
    </location>
</feature>
<evidence type="ECO:0000256" key="7">
    <source>
        <dbReference type="ARBA" id="ARBA00022723"/>
    </source>
</evidence>
<dbReference type="PRINTS" id="PR01100">
    <property type="entry name" value="SHIKIMTKNASE"/>
</dbReference>
<keyword evidence="5 15" id="KW-0963">Cytoplasm</keyword>
<dbReference type="GO" id="GO:0004765">
    <property type="term" value="F:shikimate kinase activity"/>
    <property type="evidence" value="ECO:0007669"/>
    <property type="project" value="UniProtKB-UniRule"/>
</dbReference>
<evidence type="ECO:0000256" key="1">
    <source>
        <dbReference type="ARBA" id="ARBA00001393"/>
    </source>
</evidence>
<dbReference type="GO" id="GO:0009073">
    <property type="term" value="P:aromatic amino acid family biosynthetic process"/>
    <property type="evidence" value="ECO:0007669"/>
    <property type="project" value="UniProtKB-KW"/>
</dbReference>
<keyword evidence="12 15" id="KW-0456">Lyase</keyword>
<dbReference type="InterPro" id="IPR027417">
    <property type="entry name" value="P-loop_NTPase"/>
</dbReference>
<sequence>MVTKPIALWGFMGSGKTSVGKTLAQRLGYDFVDTDELIARRCGKPIPQIFAEDGEAAFRRMEAQVLAELLQRRRLVLATGGGMPTVPENLALLRLNALNFYLRVPVEVLYERLATATDRPLLQGFSDRYFRIAALLTQRERFYTQAQFIVACGRKTPEQIADHISAWARALNDDDDAVTVDLDERSYPVVVGDDLIARLDLLTAAANLSPPFAVIADESVAEWGKHACERLQRLGDTHGTTVPSGETSKSIEHAVRLWQWLAELALPRSGTVYAVGGGVVGDLVGFVAATYMRGVACVQVPTTLLAMVDSAIGGKTAVDLPQAKNLVGAFHQPRLVVSDLATLRTMSDRAFIAGLAEVVKYGVIADPMLLNYLDEQAPLILRRHPTTLRAIVVRSAAIKASVVAADEREETGLRMVLNYGHTFAHALEAATHFALLHGEAVAIGMTAEAYLAWRLNLCDREVLERQTQVLRRLGLPTRLTELPGAPTVSVDGLMAAMWRDKKRRGSVLRFALPKRIGEITVTNEPIPEPLLQEGWAFVLQPASQRGE</sequence>
<evidence type="ECO:0000259" key="16">
    <source>
        <dbReference type="Pfam" id="PF01761"/>
    </source>
</evidence>
<dbReference type="AlphaFoldDB" id="A0A2H5XFR7"/>
<dbReference type="InterPro" id="IPR031322">
    <property type="entry name" value="Shikimate/glucono_kinase"/>
</dbReference>
<evidence type="ECO:0000256" key="8">
    <source>
        <dbReference type="ARBA" id="ARBA00022741"/>
    </source>
</evidence>
<evidence type="ECO:0000256" key="4">
    <source>
        <dbReference type="ARBA" id="ARBA00004661"/>
    </source>
</evidence>
<feature type="domain" description="3-dehydroquinate synthase N-terminal" evidence="16">
    <location>
        <begin position="241"/>
        <end position="352"/>
    </location>
</feature>
<feature type="binding site" evidence="15">
    <location>
        <position position="437"/>
    </location>
    <ligand>
        <name>Zn(2+)</name>
        <dbReference type="ChEBI" id="CHEBI:29105"/>
    </ligand>
</feature>
<comment type="cofactor">
    <cofactor evidence="3">
        <name>Zn(2+)</name>
        <dbReference type="ChEBI" id="CHEBI:29105"/>
    </cofactor>
</comment>
<dbReference type="EMBL" id="BEHT01000047">
    <property type="protein sequence ID" value="GBD00016.1"/>
    <property type="molecule type" value="Genomic_DNA"/>
</dbReference>
<comment type="caution">
    <text evidence="14">Lacks conserved residue(s) required for the propagation of feature annotation.</text>
</comment>
<keyword evidence="14" id="KW-0460">Magnesium</keyword>
<evidence type="ECO:0000256" key="5">
    <source>
        <dbReference type="ARBA" id="ARBA00022490"/>
    </source>
</evidence>
<feature type="binding site" evidence="14">
    <location>
        <position position="119"/>
    </location>
    <ligand>
        <name>ATP</name>
        <dbReference type="ChEBI" id="CHEBI:30616"/>
    </ligand>
</feature>
<proteinExistence type="inferred from homology"/>
<feature type="binding site" evidence="14">
    <location>
        <position position="81"/>
    </location>
    <ligand>
        <name>substrate</name>
    </ligand>
</feature>
<name>A0A2H5XFR7_9BACT</name>
<dbReference type="HAMAP" id="MF_00110">
    <property type="entry name" value="DHQ_synthase"/>
    <property type="match status" value="1"/>
</dbReference>
<dbReference type="GO" id="GO:0003856">
    <property type="term" value="F:3-dehydroquinate synthase activity"/>
    <property type="evidence" value="ECO:0007669"/>
    <property type="project" value="UniProtKB-UniRule"/>
</dbReference>
<comment type="pathway">
    <text evidence="4 15">Metabolic intermediate biosynthesis; chorismate biosynthesis; chorismate from D-erythrose 4-phosphate and phosphoenolpyruvate: step 2/7.</text>
</comment>
<keyword evidence="10 15" id="KW-0520">NAD</keyword>
<comment type="cofactor">
    <cofactor evidence="15">
        <name>Co(2+)</name>
        <dbReference type="ChEBI" id="CHEBI:48828"/>
    </cofactor>
    <cofactor evidence="15">
        <name>Zn(2+)</name>
        <dbReference type="ChEBI" id="CHEBI:29105"/>
    </cofactor>
    <text evidence="15">Binds 1 divalent metal cation per subunit. Can use either Co(2+) or Zn(2+).</text>
</comment>
<feature type="binding site" evidence="15">
    <location>
        <begin position="302"/>
        <end position="303"/>
    </location>
    <ligand>
        <name>NAD(+)</name>
        <dbReference type="ChEBI" id="CHEBI:57540"/>
    </ligand>
</feature>
<dbReference type="Gene3D" id="3.40.50.1970">
    <property type="match status" value="1"/>
</dbReference>
<comment type="subunit">
    <text evidence="14">Monomer.</text>
</comment>
<comment type="similarity">
    <text evidence="14">Belongs to the shikimate kinase family.</text>
</comment>
<dbReference type="InterPro" id="IPR016037">
    <property type="entry name" value="DHQ_synth_AroB"/>
</dbReference>
<dbReference type="Gene3D" id="3.40.50.300">
    <property type="entry name" value="P-loop containing nucleotide triphosphate hydrolases"/>
    <property type="match status" value="1"/>
</dbReference>
<dbReference type="PANTHER" id="PTHR43622:SF7">
    <property type="entry name" value="3-DEHYDROQUINATE SYNTHASE, CHLOROPLASTIC"/>
    <property type="match status" value="1"/>
</dbReference>
<dbReference type="GO" id="GO:0005524">
    <property type="term" value="F:ATP binding"/>
    <property type="evidence" value="ECO:0007669"/>
    <property type="project" value="UniProtKB-UniRule"/>
</dbReference>
<dbReference type="Pfam" id="PF01761">
    <property type="entry name" value="DHQ_synthase"/>
    <property type="match status" value="1"/>
</dbReference>
<comment type="subcellular location">
    <subcellularLocation>
        <location evidence="15">Cytoplasm</location>
    </subcellularLocation>
</comment>
<gene>
    <name evidence="15 18" type="primary">aroB</name>
    <name evidence="14" type="synonym">aroK</name>
    <name evidence="18" type="ORF">HRbin17_02550</name>
</gene>
<keyword evidence="14" id="KW-0418">Kinase</keyword>
<keyword evidence="15" id="KW-0170">Cobalt</keyword>
<dbReference type="CDD" id="cd08195">
    <property type="entry name" value="DHQS"/>
    <property type="match status" value="1"/>
</dbReference>
<keyword evidence="11 15" id="KW-0057">Aromatic amino acid biosynthesis</keyword>
<feature type="binding site" evidence="14">
    <location>
        <position position="17"/>
    </location>
    <ligand>
        <name>Mg(2+)</name>
        <dbReference type="ChEBI" id="CHEBI:18420"/>
    </ligand>
</feature>
<dbReference type="CDD" id="cd00464">
    <property type="entry name" value="SK"/>
    <property type="match status" value="1"/>
</dbReference>
<reference evidence="19" key="1">
    <citation type="submission" date="2017-09" db="EMBL/GenBank/DDBJ databases">
        <title>Metaegenomics of thermophilic ammonia-oxidizing enrichment culture.</title>
        <authorList>
            <person name="Kato S."/>
            <person name="Suzuki K."/>
        </authorList>
    </citation>
    <scope>NUCLEOTIDE SEQUENCE [LARGE SCALE GENOMIC DNA]</scope>
</reference>
<feature type="binding site" evidence="15">
    <location>
        <position position="315"/>
    </location>
    <ligand>
        <name>NAD(+)</name>
        <dbReference type="ChEBI" id="CHEBI:57540"/>
    </ligand>
</feature>
<organism evidence="18 19">
    <name type="scientific">Candidatus Fervidibacter japonicus</name>
    <dbReference type="NCBI Taxonomy" id="2035412"/>
    <lineage>
        <taxon>Bacteria</taxon>
        <taxon>Candidatus Fervidibacterota</taxon>
        <taxon>Candidatus Fervidibacter</taxon>
    </lineage>
</organism>
<feature type="binding site" evidence="14">
    <location>
        <position position="35"/>
    </location>
    <ligand>
        <name>substrate</name>
    </ligand>
</feature>
<keyword evidence="14" id="KW-0808">Transferase</keyword>
<comment type="catalytic activity">
    <reaction evidence="1 15">
        <text>7-phospho-2-dehydro-3-deoxy-D-arabino-heptonate = 3-dehydroquinate + phosphate</text>
        <dbReference type="Rhea" id="RHEA:21968"/>
        <dbReference type="ChEBI" id="CHEBI:32364"/>
        <dbReference type="ChEBI" id="CHEBI:43474"/>
        <dbReference type="ChEBI" id="CHEBI:58394"/>
        <dbReference type="EC" id="4.2.3.4"/>
    </reaction>
</comment>
<dbReference type="SUPFAM" id="SSF52540">
    <property type="entry name" value="P-loop containing nucleoside triphosphate hydrolases"/>
    <property type="match status" value="1"/>
</dbReference>
<dbReference type="GO" id="GO:0000287">
    <property type="term" value="F:magnesium ion binding"/>
    <property type="evidence" value="ECO:0007669"/>
    <property type="project" value="UniProtKB-UniRule"/>
</dbReference>
<dbReference type="GO" id="GO:0005737">
    <property type="term" value="C:cytoplasm"/>
    <property type="evidence" value="ECO:0007669"/>
    <property type="project" value="UniProtKB-SubCell"/>
</dbReference>
<dbReference type="Gene3D" id="1.20.1090.10">
    <property type="entry name" value="Dehydroquinate synthase-like - alpha domain"/>
    <property type="match status" value="1"/>
</dbReference>
<feature type="binding site" evidence="15">
    <location>
        <position position="421"/>
    </location>
    <ligand>
        <name>Zn(2+)</name>
        <dbReference type="ChEBI" id="CHEBI:29105"/>
    </ligand>
</feature>
<feature type="binding site" evidence="15">
    <location>
        <position position="357"/>
    </location>
    <ligand>
        <name>Zn(2+)</name>
        <dbReference type="ChEBI" id="CHEBI:29105"/>
    </ligand>
</feature>
<dbReference type="Pfam" id="PF24621">
    <property type="entry name" value="DHQS_C"/>
    <property type="match status" value="1"/>
</dbReference>
<evidence type="ECO:0000256" key="2">
    <source>
        <dbReference type="ARBA" id="ARBA00001911"/>
    </source>
</evidence>
<comment type="caution">
    <text evidence="18">The sequence shown here is derived from an EMBL/GenBank/DDBJ whole genome shotgun (WGS) entry which is preliminary data.</text>
</comment>
<evidence type="ECO:0000256" key="6">
    <source>
        <dbReference type="ARBA" id="ARBA00022605"/>
    </source>
</evidence>
<evidence type="ECO:0000256" key="12">
    <source>
        <dbReference type="ARBA" id="ARBA00023239"/>
    </source>
</evidence>
<dbReference type="PANTHER" id="PTHR43622">
    <property type="entry name" value="3-DEHYDROQUINATE SYNTHASE"/>
    <property type="match status" value="1"/>
</dbReference>
<keyword evidence="6 15" id="KW-0028">Amino-acid biosynthesis</keyword>
<dbReference type="InterPro" id="IPR000623">
    <property type="entry name" value="Shikimate_kinase/TSH1"/>
</dbReference>
<dbReference type="FunFam" id="3.40.50.1970:FF:000007">
    <property type="entry name" value="Pentafunctional AROM polypeptide"/>
    <property type="match status" value="1"/>
</dbReference>
<dbReference type="HAMAP" id="MF_00109">
    <property type="entry name" value="Shikimate_kinase"/>
    <property type="match status" value="1"/>
</dbReference>
<evidence type="ECO:0000256" key="15">
    <source>
        <dbReference type="HAMAP-Rule" id="MF_00110"/>
    </source>
</evidence>
<dbReference type="EC" id="2.7.1.71" evidence="14"/>
<dbReference type="InterPro" id="IPR056179">
    <property type="entry name" value="DHQS_C"/>
</dbReference>